<evidence type="ECO:0000256" key="3">
    <source>
        <dbReference type="ARBA" id="ARBA00022801"/>
    </source>
</evidence>
<dbReference type="Gene3D" id="3.90.1720.30">
    <property type="entry name" value="PPPDE domains"/>
    <property type="match status" value="1"/>
</dbReference>
<keyword evidence="3" id="KW-0378">Hydrolase</keyword>
<dbReference type="InterPro" id="IPR042266">
    <property type="entry name" value="PPPDE_sf"/>
</dbReference>
<dbReference type="GO" id="GO:0006508">
    <property type="term" value="P:proteolysis"/>
    <property type="evidence" value="ECO:0007669"/>
    <property type="project" value="UniProtKB-KW"/>
</dbReference>
<proteinExistence type="inferred from homology"/>
<keyword evidence="6" id="KW-1185">Reference proteome</keyword>
<evidence type="ECO:0000256" key="1">
    <source>
        <dbReference type="ARBA" id="ARBA00008140"/>
    </source>
</evidence>
<dbReference type="EMBL" id="MPUH01000027">
    <property type="protein sequence ID" value="OMJ94384.1"/>
    <property type="molecule type" value="Genomic_DNA"/>
</dbReference>
<feature type="domain" description="PPPDE" evidence="4">
    <location>
        <begin position="1"/>
        <end position="138"/>
    </location>
</feature>
<dbReference type="Pfam" id="PF05903">
    <property type="entry name" value="Peptidase_C97"/>
    <property type="match status" value="1"/>
</dbReference>
<evidence type="ECO:0000256" key="2">
    <source>
        <dbReference type="ARBA" id="ARBA00022670"/>
    </source>
</evidence>
<evidence type="ECO:0000259" key="4">
    <source>
        <dbReference type="PROSITE" id="PS51858"/>
    </source>
</evidence>
<dbReference type="PANTHER" id="PTHR12378">
    <property type="entry name" value="DESUMOYLATING ISOPEPTIDASE"/>
    <property type="match status" value="1"/>
</dbReference>
<comment type="caution">
    <text evidence="5">The sequence shown here is derived from an EMBL/GenBank/DDBJ whole genome shotgun (WGS) entry which is preliminary data.</text>
</comment>
<gene>
    <name evidence="5" type="ORF">SteCoe_2430</name>
</gene>
<dbReference type="OrthoDB" id="442885at2759"/>
<dbReference type="SMART" id="SM01179">
    <property type="entry name" value="DUF862"/>
    <property type="match status" value="1"/>
</dbReference>
<protein>
    <recommendedName>
        <fullName evidence="4">PPPDE domain-containing protein</fullName>
    </recommendedName>
</protein>
<dbReference type="GO" id="GO:0016579">
    <property type="term" value="P:protein deubiquitination"/>
    <property type="evidence" value="ECO:0007669"/>
    <property type="project" value="TreeGrafter"/>
</dbReference>
<accession>A0A1R2CZF4</accession>
<evidence type="ECO:0000313" key="6">
    <source>
        <dbReference type="Proteomes" id="UP000187209"/>
    </source>
</evidence>
<sequence>MKVYLNVYDITKYNRYIHILGLGAYHTGIEVNNTEYAYGYNFTDETGVFRTVPGIHHSLSLCERIYMGETTKTPDEIFDIISSLSEDFLGKDYHLLLKNCNHFSDTLCKILVSRSIPNRVNRVSQVAHCLSCFLPPSIWNSVLEDDRPLKAQKPKYSDFI</sequence>
<dbReference type="AlphaFoldDB" id="A0A1R2CZF4"/>
<name>A0A1R2CZF4_9CILI</name>
<reference evidence="5 6" key="1">
    <citation type="submission" date="2016-11" db="EMBL/GenBank/DDBJ databases">
        <title>The macronuclear genome of Stentor coeruleus: a giant cell with tiny introns.</title>
        <authorList>
            <person name="Slabodnick M."/>
            <person name="Ruby J.G."/>
            <person name="Reiff S.B."/>
            <person name="Swart E.C."/>
            <person name="Gosai S."/>
            <person name="Prabakaran S."/>
            <person name="Witkowska E."/>
            <person name="Larue G.E."/>
            <person name="Fisher S."/>
            <person name="Freeman R.M."/>
            <person name="Gunawardena J."/>
            <person name="Chu W."/>
            <person name="Stover N.A."/>
            <person name="Gregory B.D."/>
            <person name="Nowacki M."/>
            <person name="Derisi J."/>
            <person name="Roy S.W."/>
            <person name="Marshall W.F."/>
            <person name="Sood P."/>
        </authorList>
    </citation>
    <scope>NUCLEOTIDE SEQUENCE [LARGE SCALE GENOMIC DNA]</scope>
    <source>
        <strain evidence="5">WM001</strain>
    </source>
</reference>
<comment type="similarity">
    <text evidence="1">Belongs to the DeSI family.</text>
</comment>
<dbReference type="InterPro" id="IPR008580">
    <property type="entry name" value="PPPDE_dom"/>
</dbReference>
<dbReference type="Proteomes" id="UP000187209">
    <property type="component" value="Unassembled WGS sequence"/>
</dbReference>
<dbReference type="PANTHER" id="PTHR12378:SF80">
    <property type="entry name" value="IP06716P-RELATED"/>
    <property type="match status" value="1"/>
</dbReference>
<dbReference type="GO" id="GO:0101005">
    <property type="term" value="F:deubiquitinase activity"/>
    <property type="evidence" value="ECO:0007669"/>
    <property type="project" value="TreeGrafter"/>
</dbReference>
<keyword evidence="2" id="KW-0645">Protease</keyword>
<dbReference type="PROSITE" id="PS51858">
    <property type="entry name" value="PPPDE"/>
    <property type="match status" value="1"/>
</dbReference>
<evidence type="ECO:0000313" key="5">
    <source>
        <dbReference type="EMBL" id="OMJ94384.1"/>
    </source>
</evidence>
<organism evidence="5 6">
    <name type="scientific">Stentor coeruleus</name>
    <dbReference type="NCBI Taxonomy" id="5963"/>
    <lineage>
        <taxon>Eukaryota</taxon>
        <taxon>Sar</taxon>
        <taxon>Alveolata</taxon>
        <taxon>Ciliophora</taxon>
        <taxon>Postciliodesmatophora</taxon>
        <taxon>Heterotrichea</taxon>
        <taxon>Heterotrichida</taxon>
        <taxon>Stentoridae</taxon>
        <taxon>Stentor</taxon>
    </lineage>
</organism>